<gene>
    <name evidence="3" type="ORF">OVN521_LOCUS43855</name>
    <name evidence="2" type="ORF">WKI299_LOCUS21882</name>
</gene>
<dbReference type="EMBL" id="CAJOBG010064304">
    <property type="protein sequence ID" value="CAF4566269.1"/>
    <property type="molecule type" value="Genomic_DNA"/>
</dbReference>
<comment type="caution">
    <text evidence="3">The sequence shown here is derived from an EMBL/GenBank/DDBJ whole genome shotgun (WGS) entry which is preliminary data.</text>
</comment>
<feature type="compositionally biased region" description="Acidic residues" evidence="1">
    <location>
        <begin position="31"/>
        <end position="62"/>
    </location>
</feature>
<evidence type="ECO:0000313" key="4">
    <source>
        <dbReference type="Proteomes" id="UP000663866"/>
    </source>
</evidence>
<proteinExistence type="predicted"/>
<dbReference type="EMBL" id="CAJNRF010009326">
    <property type="protein sequence ID" value="CAF2108869.1"/>
    <property type="molecule type" value="Genomic_DNA"/>
</dbReference>
<feature type="non-terminal residue" evidence="3">
    <location>
        <position position="1"/>
    </location>
</feature>
<dbReference type="AlphaFoldDB" id="A0A820ZVK9"/>
<feature type="region of interest" description="Disordered" evidence="1">
    <location>
        <begin position="26"/>
        <end position="69"/>
    </location>
</feature>
<evidence type="ECO:0000313" key="2">
    <source>
        <dbReference type="EMBL" id="CAF2108869.1"/>
    </source>
</evidence>
<organism evidence="3 4">
    <name type="scientific">Rotaria magnacalcarata</name>
    <dbReference type="NCBI Taxonomy" id="392030"/>
    <lineage>
        <taxon>Eukaryota</taxon>
        <taxon>Metazoa</taxon>
        <taxon>Spiralia</taxon>
        <taxon>Gnathifera</taxon>
        <taxon>Rotifera</taxon>
        <taxon>Eurotatoria</taxon>
        <taxon>Bdelloidea</taxon>
        <taxon>Philodinida</taxon>
        <taxon>Philodinidae</taxon>
        <taxon>Rotaria</taxon>
    </lineage>
</organism>
<dbReference type="Proteomes" id="UP000663856">
    <property type="component" value="Unassembled WGS sequence"/>
</dbReference>
<sequence length="69" mass="7632">ILYNSWEFPVTPLSFNSGIGRNSVEFRESDEAMPESDEAMPELDEAIPESDEAVPESDEAVPESDSVQI</sequence>
<evidence type="ECO:0000313" key="3">
    <source>
        <dbReference type="EMBL" id="CAF4566269.1"/>
    </source>
</evidence>
<name>A0A820ZVK9_9BILA</name>
<reference evidence="3" key="1">
    <citation type="submission" date="2021-02" db="EMBL/GenBank/DDBJ databases">
        <authorList>
            <person name="Nowell W R."/>
        </authorList>
    </citation>
    <scope>NUCLEOTIDE SEQUENCE</scope>
</reference>
<keyword evidence="4" id="KW-1185">Reference proteome</keyword>
<dbReference type="Proteomes" id="UP000663866">
    <property type="component" value="Unassembled WGS sequence"/>
</dbReference>
<evidence type="ECO:0000256" key="1">
    <source>
        <dbReference type="SAM" id="MobiDB-lite"/>
    </source>
</evidence>
<protein>
    <submittedName>
        <fullName evidence="3">Uncharacterized protein</fullName>
    </submittedName>
</protein>
<accession>A0A820ZVK9</accession>